<sequence length="51" mass="5233">MGEVGDRCLPGVPLEGAVVRVWARDGAIAGAGFLIAPDLLCRPTEDGGTPR</sequence>
<protein>
    <submittedName>
        <fullName evidence="1">Uncharacterized protein</fullName>
    </submittedName>
</protein>
<dbReference type="Proteomes" id="UP001174050">
    <property type="component" value="Unassembled WGS sequence"/>
</dbReference>
<evidence type="ECO:0000313" key="2">
    <source>
        <dbReference type="Proteomes" id="UP001174050"/>
    </source>
</evidence>
<organism evidence="1 2">
    <name type="scientific">Streptomyces ficellus</name>
    <dbReference type="NCBI Taxonomy" id="1977088"/>
    <lineage>
        <taxon>Bacteria</taxon>
        <taxon>Bacillati</taxon>
        <taxon>Actinomycetota</taxon>
        <taxon>Actinomycetes</taxon>
        <taxon>Kitasatosporales</taxon>
        <taxon>Streptomycetaceae</taxon>
        <taxon>Streptomyces</taxon>
    </lineage>
</organism>
<gene>
    <name evidence="1" type="ORF">QWM81_21665</name>
</gene>
<evidence type="ECO:0000313" key="1">
    <source>
        <dbReference type="EMBL" id="MDN3296602.1"/>
    </source>
</evidence>
<name>A0ABT7ZAU9_9ACTN</name>
<accession>A0ABT7ZAU9</accession>
<reference evidence="1" key="1">
    <citation type="submission" date="2023-06" db="EMBL/GenBank/DDBJ databases">
        <title>WGS-Sequencing of Streptomyces ficellus isolate 21 collected from sand in Gara Djebilet Iron Mine in Algeria.</title>
        <authorList>
            <person name="Zegers G.P."/>
            <person name="Gomez A."/>
            <person name="Gueddou A."/>
            <person name="Zahara A.F."/>
            <person name="Worth M."/>
            <person name="Sevigny J.L."/>
            <person name="Tisa L."/>
        </authorList>
    </citation>
    <scope>NUCLEOTIDE SEQUENCE</scope>
    <source>
        <strain evidence="1">AS11</strain>
    </source>
</reference>
<proteinExistence type="predicted"/>
<keyword evidence="2" id="KW-1185">Reference proteome</keyword>
<comment type="caution">
    <text evidence="1">The sequence shown here is derived from an EMBL/GenBank/DDBJ whole genome shotgun (WGS) entry which is preliminary data.</text>
</comment>
<dbReference type="EMBL" id="JAUEPL010000035">
    <property type="protein sequence ID" value="MDN3296602.1"/>
    <property type="molecule type" value="Genomic_DNA"/>
</dbReference>
<dbReference type="RefSeq" id="WP_290113873.1">
    <property type="nucleotide sequence ID" value="NZ_JAUEPL010000035.1"/>
</dbReference>